<dbReference type="NCBIfam" id="TIGR01509">
    <property type="entry name" value="HAD-SF-IA-v3"/>
    <property type="match status" value="1"/>
</dbReference>
<dbReference type="InterPro" id="IPR051806">
    <property type="entry name" value="HAD-like_SPP"/>
</dbReference>
<dbReference type="InterPro" id="IPR023214">
    <property type="entry name" value="HAD_sf"/>
</dbReference>
<gene>
    <name evidence="1" type="ORF">O3P16_03690</name>
</gene>
<name>A0ABT4UGD7_9BACT</name>
<dbReference type="SFLD" id="SFLDS00003">
    <property type="entry name" value="Haloacid_Dehalogenase"/>
    <property type="match status" value="1"/>
</dbReference>
<keyword evidence="1" id="KW-0378">Hydrolase</keyword>
<comment type="caution">
    <text evidence="1">The sequence shown here is derived from an EMBL/GenBank/DDBJ whole genome shotgun (WGS) entry which is preliminary data.</text>
</comment>
<organism evidence="1 2">
    <name type="scientific">Polluticaenibacter yanchengensis</name>
    <dbReference type="NCBI Taxonomy" id="3014562"/>
    <lineage>
        <taxon>Bacteria</taxon>
        <taxon>Pseudomonadati</taxon>
        <taxon>Bacteroidota</taxon>
        <taxon>Chitinophagia</taxon>
        <taxon>Chitinophagales</taxon>
        <taxon>Chitinophagaceae</taxon>
        <taxon>Polluticaenibacter</taxon>
    </lineage>
</organism>
<dbReference type="InterPro" id="IPR023198">
    <property type="entry name" value="PGP-like_dom2"/>
</dbReference>
<dbReference type="PANTHER" id="PTHR43481">
    <property type="entry name" value="FRUCTOSE-1-PHOSPHATE PHOSPHATASE"/>
    <property type="match status" value="1"/>
</dbReference>
<dbReference type="InterPro" id="IPR006439">
    <property type="entry name" value="HAD-SF_hydro_IA"/>
</dbReference>
<dbReference type="SFLD" id="SFLDG01129">
    <property type="entry name" value="C1.5:_HAD__Beta-PGM__Phosphata"/>
    <property type="match status" value="1"/>
</dbReference>
<dbReference type="CDD" id="cd07505">
    <property type="entry name" value="HAD_BPGM-like"/>
    <property type="match status" value="1"/>
</dbReference>
<sequence>MSVSTSQQKLEKLTNITQGFQAFLYDCDGTLADNMQAHKDSYVEIAKEYGIDLDDNIIDELAGWPTILVATEIGKRYHKDFDAHEFADKKSRLFFDKFIDKTLPIDFVTNHLLAHVGKVKIGVVSGGRAKTVSKTLETLNLLDKIDVLVGAGDTEKGKPAPDPFLLAAQKLNVSPEHCIVFEDGQPGVDGAIAAGMQWVRIDKL</sequence>
<dbReference type="SUPFAM" id="SSF56784">
    <property type="entry name" value="HAD-like"/>
    <property type="match status" value="1"/>
</dbReference>
<dbReference type="PANTHER" id="PTHR43481:SF4">
    <property type="entry name" value="GLYCEROL-1-PHOSPHATE PHOSPHOHYDROLASE 1-RELATED"/>
    <property type="match status" value="1"/>
</dbReference>
<protein>
    <submittedName>
        <fullName evidence="1">HAD-IA family hydrolase</fullName>
    </submittedName>
</protein>
<dbReference type="GO" id="GO:0016787">
    <property type="term" value="F:hydrolase activity"/>
    <property type="evidence" value="ECO:0007669"/>
    <property type="project" value="UniProtKB-KW"/>
</dbReference>
<reference evidence="1 2" key="1">
    <citation type="submission" date="2022-12" db="EMBL/GenBank/DDBJ databases">
        <title>Chitinophagaceae gen. sp. nov., a new member of the family Chitinophagaceae, isolated from soil in a chemical factory.</title>
        <authorList>
            <person name="Ke Z."/>
        </authorList>
    </citation>
    <scope>NUCLEOTIDE SEQUENCE [LARGE SCALE GENOMIC DNA]</scope>
    <source>
        <strain evidence="1 2">LY-5</strain>
    </source>
</reference>
<evidence type="ECO:0000313" key="2">
    <source>
        <dbReference type="Proteomes" id="UP001210231"/>
    </source>
</evidence>
<dbReference type="RefSeq" id="WP_407030226.1">
    <property type="nucleotide sequence ID" value="NZ_JAQGEF010000003.1"/>
</dbReference>
<accession>A0ABT4UGD7</accession>
<evidence type="ECO:0000313" key="1">
    <source>
        <dbReference type="EMBL" id="MDA3613896.1"/>
    </source>
</evidence>
<dbReference type="EMBL" id="JAQGEF010000003">
    <property type="protein sequence ID" value="MDA3613896.1"/>
    <property type="molecule type" value="Genomic_DNA"/>
</dbReference>
<keyword evidence="2" id="KW-1185">Reference proteome</keyword>
<proteinExistence type="predicted"/>
<dbReference type="Pfam" id="PF13419">
    <property type="entry name" value="HAD_2"/>
    <property type="match status" value="1"/>
</dbReference>
<dbReference type="Proteomes" id="UP001210231">
    <property type="component" value="Unassembled WGS sequence"/>
</dbReference>
<dbReference type="Gene3D" id="1.10.150.240">
    <property type="entry name" value="Putative phosphatase, domain 2"/>
    <property type="match status" value="1"/>
</dbReference>
<dbReference type="Gene3D" id="3.40.50.1000">
    <property type="entry name" value="HAD superfamily/HAD-like"/>
    <property type="match status" value="1"/>
</dbReference>
<dbReference type="InterPro" id="IPR041492">
    <property type="entry name" value="HAD_2"/>
</dbReference>
<dbReference type="InterPro" id="IPR036412">
    <property type="entry name" value="HAD-like_sf"/>
</dbReference>